<dbReference type="SUPFAM" id="SSF56219">
    <property type="entry name" value="DNase I-like"/>
    <property type="match status" value="1"/>
</dbReference>
<dbReference type="OrthoDB" id="5873437at2759"/>
<dbReference type="InterPro" id="IPR043502">
    <property type="entry name" value="DNA/RNA_pol_sf"/>
</dbReference>
<dbReference type="SUPFAM" id="SSF56672">
    <property type="entry name" value="DNA/RNA polymerases"/>
    <property type="match status" value="1"/>
</dbReference>
<dbReference type="CDD" id="cd01650">
    <property type="entry name" value="RT_nLTR_like"/>
    <property type="match status" value="1"/>
</dbReference>
<keyword evidence="4" id="KW-1185">Reference proteome</keyword>
<dbReference type="GO" id="GO:0003824">
    <property type="term" value="F:catalytic activity"/>
    <property type="evidence" value="ECO:0007669"/>
    <property type="project" value="InterPro"/>
</dbReference>
<dbReference type="Gene3D" id="3.60.10.10">
    <property type="entry name" value="Endonuclease/exonuclease/phosphatase"/>
    <property type="match status" value="1"/>
</dbReference>
<evidence type="ECO:0000259" key="2">
    <source>
        <dbReference type="PROSITE" id="PS50878"/>
    </source>
</evidence>
<reference evidence="4" key="1">
    <citation type="journal article" date="2015" name="Nat. Genet.">
        <title>The genome and transcriptome of the zoonotic hookworm Ancylostoma ceylanicum identify infection-specific gene families.</title>
        <authorList>
            <person name="Schwarz E.M."/>
            <person name="Hu Y."/>
            <person name="Antoshechkin I."/>
            <person name="Miller M.M."/>
            <person name="Sternberg P.W."/>
            <person name="Aroian R.V."/>
        </authorList>
    </citation>
    <scope>NUCLEOTIDE SEQUENCE</scope>
    <source>
        <strain evidence="4">HY135</strain>
    </source>
</reference>
<dbReference type="PROSITE" id="PS50878">
    <property type="entry name" value="RT_POL"/>
    <property type="match status" value="1"/>
</dbReference>
<dbReference type="InterPro" id="IPR036691">
    <property type="entry name" value="Endo/exonu/phosph_ase_sf"/>
</dbReference>
<organism evidence="3 4">
    <name type="scientific">Ancylostoma ceylanicum</name>
    <dbReference type="NCBI Taxonomy" id="53326"/>
    <lineage>
        <taxon>Eukaryota</taxon>
        <taxon>Metazoa</taxon>
        <taxon>Ecdysozoa</taxon>
        <taxon>Nematoda</taxon>
        <taxon>Chromadorea</taxon>
        <taxon>Rhabditida</taxon>
        <taxon>Rhabditina</taxon>
        <taxon>Rhabditomorpha</taxon>
        <taxon>Strongyloidea</taxon>
        <taxon>Ancylostomatidae</taxon>
        <taxon>Ancylostomatinae</taxon>
        <taxon>Ancylostoma</taxon>
    </lineage>
</organism>
<proteinExistence type="predicted"/>
<dbReference type="PRINTS" id="PR01345">
    <property type="entry name" value="CERVTRCPTASE"/>
</dbReference>
<feature type="region of interest" description="Disordered" evidence="1">
    <location>
        <begin position="1"/>
        <end position="32"/>
    </location>
</feature>
<evidence type="ECO:0000256" key="1">
    <source>
        <dbReference type="SAM" id="MobiDB-lite"/>
    </source>
</evidence>
<dbReference type="InterPro" id="IPR005135">
    <property type="entry name" value="Endo/exonuclease/phosphatase"/>
</dbReference>
<name>A0A016WLE9_9BILA</name>
<evidence type="ECO:0000313" key="3">
    <source>
        <dbReference type="EMBL" id="EYC40426.1"/>
    </source>
</evidence>
<dbReference type="GO" id="GO:0061343">
    <property type="term" value="P:cell adhesion involved in heart morphogenesis"/>
    <property type="evidence" value="ECO:0007669"/>
    <property type="project" value="TreeGrafter"/>
</dbReference>
<dbReference type="STRING" id="53326.A0A016WLE9"/>
<dbReference type="InterPro" id="IPR000477">
    <property type="entry name" value="RT_dom"/>
</dbReference>
<protein>
    <recommendedName>
        <fullName evidence="2">Reverse transcriptase domain-containing protein</fullName>
    </recommendedName>
</protein>
<feature type="domain" description="Reverse transcriptase" evidence="2">
    <location>
        <begin position="655"/>
        <end position="912"/>
    </location>
</feature>
<dbReference type="AlphaFoldDB" id="A0A016WLE9"/>
<gene>
    <name evidence="3" type="primary">Acey_s0612.g657</name>
    <name evidence="3" type="ORF">Y032_0612g657</name>
</gene>
<dbReference type="EMBL" id="JARK01000212">
    <property type="protein sequence ID" value="EYC40426.1"/>
    <property type="molecule type" value="Genomic_DNA"/>
</dbReference>
<dbReference type="Pfam" id="PF14529">
    <property type="entry name" value="Exo_endo_phos_2"/>
    <property type="match status" value="1"/>
</dbReference>
<dbReference type="GO" id="GO:0031012">
    <property type="term" value="C:extracellular matrix"/>
    <property type="evidence" value="ECO:0007669"/>
    <property type="project" value="TreeGrafter"/>
</dbReference>
<comment type="caution">
    <text evidence="3">The sequence shown here is derived from an EMBL/GenBank/DDBJ whole genome shotgun (WGS) entry which is preliminary data.</text>
</comment>
<dbReference type="PANTHER" id="PTHR33395">
    <property type="entry name" value="TRANSCRIPTASE, PUTATIVE-RELATED-RELATED"/>
    <property type="match status" value="1"/>
</dbReference>
<sequence length="1036" mass="118085">MPSKNTRASKKRDVSTTSHEVADSDASADKLSTEPLYKNMSAMDLIQSIIRRNKDPEINKMLTVLVEKVNADFKEQLEEDKRSRSVVVSGLPESGNDTHAPETLENLERKVHDILDALNVRCRPVDIYRMGKPDSARSRLVKIVFPSTFYWRRALANARLLHAAGFPQVYVRRSMTSDERKREYELRQLARERNKGLSQREWVVYRVNKLHHLHAFLCLHKPDLLFISETWLTSQILNSEVVGNLPFNIYRSDRPSKKGGGVCVLANSSLDVRICKHTKTLKADVLSIEVLSLDSTSHVQFILVYRPPSSLKCDDEELIELLSDLASMSDQIVILGDFNLQIDWINFRTTNSASNYFLKFFSDSGFTQNVSSPTCAKNLLDIVLTTSPLESVVKQHPPLASSDHAILQFEIPLCTSALLLPVPDFLAADFSSLNQYFSDVNWLNLFDQYTSCSDVYYRFCSKMYEGLAKFVPFRFPRPMISKLPPQLQSLLSQKQRLFHKLTNPLSNQLYKKVCSDIDFHMKKYHAYRERRLASKNSMKLLYSYLRGKMKSSSSLPSLVDQSGASFISDAEKANALAAHFASVFSPDHTCSIPDFDGVPSITHSCSDVYFDPVEVSRFLRSLKPSITETFDGIPQIVYKKCASSLSTPLALIFNISMLLGEVPGIWKEAIITAIPKSPGSNLLNDFRPISLLPTPVKVMEKIIREKLLSWFQRFHSIPLEQHGFIAGASTVTNLLDSVYDWVFARNRGESVDVIYIDLSKAFDKVCHRKLIARLQHLGIQGRLLDWLCSYFYKRNMTVKVRHQYSNKFPCSSGVPQGGALSPLLFLVYTLDLPNILKSSPHIKIQMYVDDIKIYGIYKNDNYAEVHSALQTSLARMSEWATKWELPINFSKSLVLHIGNGQETQYQVNGLSLMNCRSARDLGILVDSNLCFSEHIDGVSSKAYRSLFLLLRNVHTNNPNILTRLYKSFVLPHLEYGSQIWNPSKVKHIVKLEKVQQTFTRILFKRIYPNENTVPDYNDRLKRLGIKSLKHRRVLSD</sequence>
<evidence type="ECO:0000313" key="4">
    <source>
        <dbReference type="Proteomes" id="UP000024635"/>
    </source>
</evidence>
<dbReference type="GO" id="GO:0007508">
    <property type="term" value="P:larval heart development"/>
    <property type="evidence" value="ECO:0007669"/>
    <property type="project" value="TreeGrafter"/>
</dbReference>
<accession>A0A016WLE9</accession>
<dbReference type="PANTHER" id="PTHR33395:SF21">
    <property type="entry name" value="PERICARDIN"/>
    <property type="match status" value="1"/>
</dbReference>
<dbReference type="Pfam" id="PF00078">
    <property type="entry name" value="RVT_1"/>
    <property type="match status" value="1"/>
</dbReference>
<dbReference type="Proteomes" id="UP000024635">
    <property type="component" value="Unassembled WGS sequence"/>
</dbReference>